<sequence length="432" mass="49685">MLSSTRVVPQTSTQAWDFIQKDYTLRLSLFASEWAEGHLSSWNAVFAEGRKRRNAGYVGSTLVEMEIADANKRAQWAYQTSCEIWDIQGRTKSRVFFRAVFECCLQPMFSVREGCFKSELELCQKRTSAFYDLSMICGHMKREMDKTRAKWNTKLEIAARDYEHEWQPTQVQELRKDRTPAAPVPAQISAVFGWKELETRFRNIQSKAPTQDKVSALFTATESRSGSVTEEWRVVGNPACRVEFEQLATIAARKLGYATSENAITYWLSRVREWMQREKLDKSRDLAWLPTGYEDFEGHRNTAQHLFTERISDLSAMFCTELIARDTPESALSRPSERSEAVVRPLLNTYRSEIKRAILIQLTKNPDASDLNICRGLDADGAVEMPKTWSNGRPGERQFVNAYRDASRRRKIEVAISKVRGDLRKQGLMEGR</sequence>
<organism evidence="1 2">
    <name type="scientific">Tunturiibacter lichenicola</name>
    <dbReference type="NCBI Taxonomy" id="2051959"/>
    <lineage>
        <taxon>Bacteria</taxon>
        <taxon>Pseudomonadati</taxon>
        <taxon>Acidobacteriota</taxon>
        <taxon>Terriglobia</taxon>
        <taxon>Terriglobales</taxon>
        <taxon>Acidobacteriaceae</taxon>
        <taxon>Tunturiibacter</taxon>
    </lineage>
</organism>
<dbReference type="EMBL" id="JACCCU010000001">
    <property type="protein sequence ID" value="NYF88896.1"/>
    <property type="molecule type" value="Genomic_DNA"/>
</dbReference>
<name>A0A852VHC3_9BACT</name>
<evidence type="ECO:0000313" key="2">
    <source>
        <dbReference type="Proteomes" id="UP000564385"/>
    </source>
</evidence>
<protein>
    <submittedName>
        <fullName evidence="1">Uncharacterized protein</fullName>
    </submittedName>
</protein>
<proteinExistence type="predicted"/>
<accession>A0A852VHC3</accession>
<gene>
    <name evidence="1" type="ORF">HDF08_000963</name>
</gene>
<dbReference type="Proteomes" id="UP000564385">
    <property type="component" value="Unassembled WGS sequence"/>
</dbReference>
<reference evidence="1 2" key="1">
    <citation type="submission" date="2020-07" db="EMBL/GenBank/DDBJ databases">
        <title>Genomic Encyclopedia of Type Strains, Phase IV (KMG-V): Genome sequencing to study the core and pangenomes of soil and plant-associated prokaryotes.</title>
        <authorList>
            <person name="Whitman W."/>
        </authorList>
    </citation>
    <scope>NUCLEOTIDE SEQUENCE [LARGE SCALE GENOMIC DNA]</scope>
    <source>
        <strain evidence="1 2">M8UP22</strain>
    </source>
</reference>
<dbReference type="AlphaFoldDB" id="A0A852VHC3"/>
<evidence type="ECO:0000313" key="1">
    <source>
        <dbReference type="EMBL" id="NYF88896.1"/>
    </source>
</evidence>
<comment type="caution">
    <text evidence="1">The sequence shown here is derived from an EMBL/GenBank/DDBJ whole genome shotgun (WGS) entry which is preliminary data.</text>
</comment>